<dbReference type="Gene3D" id="3.40.190.10">
    <property type="entry name" value="Periplasmic binding protein-like II"/>
    <property type="match status" value="2"/>
</dbReference>
<dbReference type="PIRSF" id="PIRSF002825">
    <property type="entry name" value="CfbpA"/>
    <property type="match status" value="1"/>
</dbReference>
<dbReference type="PANTHER" id="PTHR30006:SF24">
    <property type="entry name" value="SLL0237 PROTEIN"/>
    <property type="match status" value="1"/>
</dbReference>
<dbReference type="InterPro" id="IPR026045">
    <property type="entry name" value="Ferric-bd"/>
</dbReference>
<dbReference type="AlphaFoldDB" id="A0A086Y6J6"/>
<dbReference type="CDD" id="cd13547">
    <property type="entry name" value="PBP2_Fbp_like_2"/>
    <property type="match status" value="1"/>
</dbReference>
<dbReference type="OrthoDB" id="9766989at2"/>
<dbReference type="PANTHER" id="PTHR30006">
    <property type="entry name" value="THIAMINE-BINDING PERIPLASMIC PROTEIN-RELATED"/>
    <property type="match status" value="1"/>
</dbReference>
<proteinExistence type="predicted"/>
<name>A0A086Y6J6_9RHOB</name>
<dbReference type="RefSeq" id="WP_035709670.1">
    <property type="nucleotide sequence ID" value="NZ_CAMIFG010000068.1"/>
</dbReference>
<keyword evidence="2" id="KW-1185">Reference proteome</keyword>
<dbReference type="EMBL" id="JGYG01000004">
    <property type="protein sequence ID" value="KFI29896.1"/>
    <property type="molecule type" value="Genomic_DNA"/>
</dbReference>
<evidence type="ECO:0000313" key="2">
    <source>
        <dbReference type="Proteomes" id="UP000028826"/>
    </source>
</evidence>
<evidence type="ECO:0000313" key="1">
    <source>
        <dbReference type="EMBL" id="KFI29896.1"/>
    </source>
</evidence>
<organism evidence="1 2">
    <name type="scientific">Haematobacter massiliensis</name>
    <dbReference type="NCBI Taxonomy" id="195105"/>
    <lineage>
        <taxon>Bacteria</taxon>
        <taxon>Pseudomonadati</taxon>
        <taxon>Pseudomonadota</taxon>
        <taxon>Alphaproteobacteria</taxon>
        <taxon>Rhodobacterales</taxon>
        <taxon>Paracoccaceae</taxon>
        <taxon>Haematobacter</taxon>
    </lineage>
</organism>
<sequence length="325" mass="34217">MTALRPLAFACALALPAVAAAQTTITVYTSQPQDQMAQVVAAFNADHPEITVEIFRSGTTELMAKLAAEFAAGSSPADVLLIADAVAMSQLKEDGRLLAYTDAPVKNVPPALVDPDMTYFGTKLITTGIVYNTTLVQTPPKSWADLTQPEVAKGLIMPSPLYSGAAAIHVGTMVAQPAFGWDWYETLAKEGAVAGQGNGTVIEAVARGEKAYGIIVEYMAMNAKKKGSPVDFVWPEEGVSVISQPVAILKDSDAVAAAKTFVDWQLSGTAQEQSVAQGYFPVLSGLAAPQGYPSADQLTILEADPAKMRAEDQANKEEFAAIYGG</sequence>
<dbReference type="Proteomes" id="UP000028826">
    <property type="component" value="Unassembled WGS sequence"/>
</dbReference>
<dbReference type="SUPFAM" id="SSF53850">
    <property type="entry name" value="Periplasmic binding protein-like II"/>
    <property type="match status" value="1"/>
</dbReference>
<dbReference type="eggNOG" id="COG1840">
    <property type="taxonomic scope" value="Bacteria"/>
</dbReference>
<dbReference type="Pfam" id="PF13343">
    <property type="entry name" value="SBP_bac_6"/>
    <property type="match status" value="1"/>
</dbReference>
<reference evidence="1 2" key="1">
    <citation type="submission" date="2014-03" db="EMBL/GenBank/DDBJ databases">
        <title>Genome of Haematobacter massiliensis CCUG 47968.</title>
        <authorList>
            <person name="Wang D."/>
            <person name="Wang G."/>
        </authorList>
    </citation>
    <scope>NUCLEOTIDE SEQUENCE [LARGE SCALE GENOMIC DNA]</scope>
    <source>
        <strain evidence="1 2">CCUG 47968</strain>
    </source>
</reference>
<protein>
    <submittedName>
        <fullName evidence="1">ABC transporter substrate-binding protein</fullName>
    </submittedName>
</protein>
<comment type="caution">
    <text evidence="1">The sequence shown here is derived from an EMBL/GenBank/DDBJ whole genome shotgun (WGS) entry which is preliminary data.</text>
</comment>
<accession>A0A086Y6J6</accession>
<dbReference type="STRING" id="195105.CN97_14200"/>
<gene>
    <name evidence="1" type="ORF">CN97_14200</name>
</gene>